<feature type="compositionally biased region" description="Gly residues" evidence="5">
    <location>
        <begin position="347"/>
        <end position="360"/>
    </location>
</feature>
<name>A0A2W5WJR7_9MICO</name>
<evidence type="ECO:0000256" key="6">
    <source>
        <dbReference type="SAM" id="Phobius"/>
    </source>
</evidence>
<keyword evidence="4 6" id="KW-0472">Membrane</keyword>
<dbReference type="PANTHER" id="PTHR43099">
    <property type="entry name" value="UPF0053 PROTEIN YRKA"/>
    <property type="match status" value="1"/>
</dbReference>
<reference evidence="9 10" key="1">
    <citation type="submission" date="2018-06" db="EMBL/GenBank/DDBJ databases">
        <title>Whole genome sequencing of a novel hydrocarbon degrading bacterial strain, PW21 isolated from oil contaminated produced water sample.</title>
        <authorList>
            <person name="Nagkirti P."/>
            <person name="Shaikh A."/>
            <person name="Gowdaman V."/>
            <person name="Engineer A.E."/>
            <person name="Dagar S."/>
            <person name="Dhakephalkar P.K."/>
        </authorList>
    </citation>
    <scope>NUCLEOTIDE SEQUENCE [LARGE SCALE GENOMIC DNA]</scope>
    <source>
        <strain evidence="9 10">PW21</strain>
    </source>
</reference>
<dbReference type="PANTHER" id="PTHR43099:SF5">
    <property type="entry name" value="HLYC_CORC FAMILY TRANSPORTER"/>
    <property type="match status" value="1"/>
</dbReference>
<sequence length="368" mass="37936">MATVAIIALSAFFVAVEFALLAARRHRLEDAAATSRSARAALRSSTELTVLLAGSQLGITACTLALGAITKPAVHHWLTPLFAGWGAPYWVADVVGFVLALVIVTFLHLVVGEMAPKSWAIAHPEKSATMLALPMRAFMVVTRPVLVALNEAANWCLRRVGVEPTGQVASGRSPDDLRHLVEHSASVGALDTTYSASLAGALDLRRLTVSDLLREGVTPVSVGHDATAGDVRAAAEASGHLRILVRAPGSMLPSDVVHVRDTLLLEDDAPIDGLRRPALVLDATTPLHQTLARMRETSSHLALVHREGPTAAGAVGVVTLADVLARIFPRTTAEAEAAAGAAPAGAGPAGAGPAGAGRSGTGTDAVTA</sequence>
<dbReference type="InterPro" id="IPR051676">
    <property type="entry name" value="UPF0053_domain"/>
</dbReference>
<dbReference type="AlphaFoldDB" id="A0A2W5WJR7"/>
<evidence type="ECO:0000256" key="2">
    <source>
        <dbReference type="ARBA" id="ARBA00022475"/>
    </source>
</evidence>
<organism evidence="9 10">
    <name type="scientific">Xylanimonas oleitrophica</name>
    <dbReference type="NCBI Taxonomy" id="2607479"/>
    <lineage>
        <taxon>Bacteria</taxon>
        <taxon>Bacillati</taxon>
        <taxon>Actinomycetota</taxon>
        <taxon>Actinomycetes</taxon>
        <taxon>Micrococcales</taxon>
        <taxon>Promicromonosporaceae</taxon>
        <taxon>Xylanimonas</taxon>
    </lineage>
</organism>
<evidence type="ECO:0000259" key="7">
    <source>
        <dbReference type="PROSITE" id="PS51371"/>
    </source>
</evidence>
<dbReference type="Gene3D" id="3.10.580.10">
    <property type="entry name" value="CBS-domain"/>
    <property type="match status" value="1"/>
</dbReference>
<protein>
    <recommendedName>
        <fullName evidence="11">HlyC/CorC family transporter</fullName>
    </recommendedName>
</protein>
<dbReference type="Pfam" id="PF01595">
    <property type="entry name" value="CNNM"/>
    <property type="match status" value="1"/>
</dbReference>
<feature type="domain" description="CBS" evidence="7">
    <location>
        <begin position="274"/>
        <end position="334"/>
    </location>
</feature>
<evidence type="ECO:0000259" key="8">
    <source>
        <dbReference type="PROSITE" id="PS51846"/>
    </source>
</evidence>
<feature type="domain" description="CNNM transmembrane" evidence="8">
    <location>
        <begin position="1"/>
        <end position="194"/>
    </location>
</feature>
<keyword evidence="2" id="KW-1003">Cell membrane</keyword>
<keyword evidence="4 6" id="KW-0812">Transmembrane</keyword>
<dbReference type="GO" id="GO:0005886">
    <property type="term" value="C:plasma membrane"/>
    <property type="evidence" value="ECO:0007669"/>
    <property type="project" value="UniProtKB-SubCell"/>
</dbReference>
<accession>A0A2W5WJR7</accession>
<keyword evidence="4 6" id="KW-1133">Transmembrane helix</keyword>
<keyword evidence="3" id="KW-0129">CBS domain</keyword>
<dbReference type="PROSITE" id="PS51846">
    <property type="entry name" value="CNNM"/>
    <property type="match status" value="1"/>
</dbReference>
<dbReference type="Proteomes" id="UP000248783">
    <property type="component" value="Unassembled WGS sequence"/>
</dbReference>
<evidence type="ECO:0000256" key="4">
    <source>
        <dbReference type="PROSITE-ProRule" id="PRU01193"/>
    </source>
</evidence>
<feature type="region of interest" description="Disordered" evidence="5">
    <location>
        <begin position="342"/>
        <end position="368"/>
    </location>
</feature>
<evidence type="ECO:0000256" key="3">
    <source>
        <dbReference type="PROSITE-ProRule" id="PRU00703"/>
    </source>
</evidence>
<dbReference type="EMBL" id="QKWH01000016">
    <property type="protein sequence ID" value="PZR51789.1"/>
    <property type="molecule type" value="Genomic_DNA"/>
</dbReference>
<feature type="transmembrane region" description="Helical" evidence="6">
    <location>
        <begin position="48"/>
        <end position="69"/>
    </location>
</feature>
<evidence type="ECO:0000313" key="10">
    <source>
        <dbReference type="Proteomes" id="UP000248783"/>
    </source>
</evidence>
<dbReference type="SUPFAM" id="SSF54631">
    <property type="entry name" value="CBS-domain pair"/>
    <property type="match status" value="1"/>
</dbReference>
<dbReference type="InterPro" id="IPR046342">
    <property type="entry name" value="CBS_dom_sf"/>
</dbReference>
<evidence type="ECO:0000256" key="1">
    <source>
        <dbReference type="ARBA" id="ARBA00004651"/>
    </source>
</evidence>
<dbReference type="InterPro" id="IPR002550">
    <property type="entry name" value="CNNM"/>
</dbReference>
<evidence type="ECO:0008006" key="11">
    <source>
        <dbReference type="Google" id="ProtNLM"/>
    </source>
</evidence>
<dbReference type="InterPro" id="IPR000644">
    <property type="entry name" value="CBS_dom"/>
</dbReference>
<feature type="transmembrane region" description="Helical" evidence="6">
    <location>
        <begin position="89"/>
        <end position="111"/>
    </location>
</feature>
<proteinExistence type="predicted"/>
<keyword evidence="10" id="KW-1185">Reference proteome</keyword>
<gene>
    <name evidence="9" type="ORF">DNL40_14830</name>
</gene>
<comment type="subcellular location">
    <subcellularLocation>
        <location evidence="1">Cell membrane</location>
        <topology evidence="1">Multi-pass membrane protein</topology>
    </subcellularLocation>
</comment>
<feature type="transmembrane region" description="Helical" evidence="6">
    <location>
        <begin position="6"/>
        <end position="23"/>
    </location>
</feature>
<comment type="caution">
    <text evidence="9">The sequence shown here is derived from an EMBL/GenBank/DDBJ whole genome shotgun (WGS) entry which is preliminary data.</text>
</comment>
<evidence type="ECO:0000256" key="5">
    <source>
        <dbReference type="SAM" id="MobiDB-lite"/>
    </source>
</evidence>
<evidence type="ECO:0000313" key="9">
    <source>
        <dbReference type="EMBL" id="PZR51789.1"/>
    </source>
</evidence>
<dbReference type="PROSITE" id="PS51371">
    <property type="entry name" value="CBS"/>
    <property type="match status" value="1"/>
</dbReference>